<proteinExistence type="predicted"/>
<accession>A0A8T0F8L6</accession>
<organism evidence="1 2">
    <name type="scientific">Argiope bruennichi</name>
    <name type="common">Wasp spider</name>
    <name type="synonym">Aranea bruennichi</name>
    <dbReference type="NCBI Taxonomy" id="94029"/>
    <lineage>
        <taxon>Eukaryota</taxon>
        <taxon>Metazoa</taxon>
        <taxon>Ecdysozoa</taxon>
        <taxon>Arthropoda</taxon>
        <taxon>Chelicerata</taxon>
        <taxon>Arachnida</taxon>
        <taxon>Araneae</taxon>
        <taxon>Araneomorphae</taxon>
        <taxon>Entelegynae</taxon>
        <taxon>Araneoidea</taxon>
        <taxon>Araneidae</taxon>
        <taxon>Argiope</taxon>
    </lineage>
</organism>
<evidence type="ECO:0000313" key="1">
    <source>
        <dbReference type="EMBL" id="KAF8787554.1"/>
    </source>
</evidence>
<evidence type="ECO:0000313" key="2">
    <source>
        <dbReference type="Proteomes" id="UP000807504"/>
    </source>
</evidence>
<protein>
    <submittedName>
        <fullName evidence="1">Uncharacterized protein</fullName>
    </submittedName>
</protein>
<keyword evidence="2" id="KW-1185">Reference proteome</keyword>
<reference evidence="1" key="2">
    <citation type="submission" date="2020-06" db="EMBL/GenBank/DDBJ databases">
        <authorList>
            <person name="Sheffer M."/>
        </authorList>
    </citation>
    <scope>NUCLEOTIDE SEQUENCE</scope>
</reference>
<dbReference type="AlphaFoldDB" id="A0A8T0F8L6"/>
<dbReference type="EMBL" id="JABXBU010000015">
    <property type="protein sequence ID" value="KAF8787554.1"/>
    <property type="molecule type" value="Genomic_DNA"/>
</dbReference>
<gene>
    <name evidence="1" type="ORF">HNY73_009137</name>
</gene>
<sequence>MSDSVNSTPTTRRLEEQIRDIKLVKTLLRYVLHDYYPAINWKPYGIFHGDTDNSPCCVTIKSAIKLHLDTYGGDIHEFYDEDFTQKDGIGDRCHSEVLEYVKDDFEMKPFEFSKFLNYFCMSAEYAALSYLYGVKRAPLITLQILCTTMREMREYGIITEDFWNDFEKFCENFVQTERRRGFGRKDGNSNR</sequence>
<reference evidence="1" key="1">
    <citation type="journal article" date="2020" name="bioRxiv">
        <title>Chromosome-level reference genome of the European wasp spider Argiope bruennichi: a resource for studies on range expansion and evolutionary adaptation.</title>
        <authorList>
            <person name="Sheffer M.M."/>
            <person name="Hoppe A."/>
            <person name="Krehenwinkel H."/>
            <person name="Uhl G."/>
            <person name="Kuss A.W."/>
            <person name="Jensen L."/>
            <person name="Jensen C."/>
            <person name="Gillespie R.G."/>
            <person name="Hoff K.J."/>
            <person name="Prost S."/>
        </authorList>
    </citation>
    <scope>NUCLEOTIDE SEQUENCE</scope>
</reference>
<comment type="caution">
    <text evidence="1">The sequence shown here is derived from an EMBL/GenBank/DDBJ whole genome shotgun (WGS) entry which is preliminary data.</text>
</comment>
<name>A0A8T0F8L6_ARGBR</name>
<dbReference type="Proteomes" id="UP000807504">
    <property type="component" value="Unassembled WGS sequence"/>
</dbReference>